<dbReference type="RefSeq" id="WP_114484910.1">
    <property type="nucleotide sequence ID" value="NZ_CBCSHM010000005.1"/>
</dbReference>
<proteinExistence type="inferred from homology"/>
<evidence type="ECO:0000256" key="5">
    <source>
        <dbReference type="ARBA" id="ARBA00022989"/>
    </source>
</evidence>
<evidence type="ECO:0000256" key="3">
    <source>
        <dbReference type="ARBA" id="ARBA00022475"/>
    </source>
</evidence>
<accession>A0A368UBB0</accession>
<comment type="subcellular location">
    <subcellularLocation>
        <location evidence="1">Cell membrane</location>
        <topology evidence="1">Multi-pass membrane protein</topology>
    </subcellularLocation>
</comment>
<dbReference type="Proteomes" id="UP000253204">
    <property type="component" value="Unassembled WGS sequence"/>
</dbReference>
<dbReference type="AlphaFoldDB" id="A0A368UBB0"/>
<sequence>MGNLGLYLSGLPAFFAYLATAAIMLVLFMMAYSKITPHKEWALIREGNAAAATAFAGAILGFTIPLYSAMANSVGFIDFILWGIVAFFVQLVTFFAIKGVLRRQGESLSTHIADNHIAYGILSGAIAVAIGLLNAASMVW</sequence>
<comment type="similarity">
    <text evidence="2">Belongs to the UPF0719 family.</text>
</comment>
<evidence type="ECO:0000256" key="1">
    <source>
        <dbReference type="ARBA" id="ARBA00004651"/>
    </source>
</evidence>
<dbReference type="PANTHER" id="PTHR40043:SF1">
    <property type="entry name" value="UPF0719 INNER MEMBRANE PROTEIN YJFL"/>
    <property type="match status" value="1"/>
</dbReference>
<dbReference type="Pfam" id="PF03994">
    <property type="entry name" value="DUF350"/>
    <property type="match status" value="1"/>
</dbReference>
<feature type="transmembrane region" description="Helical" evidence="7">
    <location>
        <begin position="79"/>
        <end position="97"/>
    </location>
</feature>
<dbReference type="EMBL" id="QPIJ01000001">
    <property type="protein sequence ID" value="RCV93582.1"/>
    <property type="molecule type" value="Genomic_DNA"/>
</dbReference>
<keyword evidence="3" id="KW-1003">Cell membrane</keyword>
<dbReference type="PANTHER" id="PTHR40043">
    <property type="entry name" value="UPF0719 INNER MEMBRANE PROTEIN YJFL"/>
    <property type="match status" value="1"/>
</dbReference>
<comment type="caution">
    <text evidence="8">The sequence shown here is derived from an EMBL/GenBank/DDBJ whole genome shotgun (WGS) entry which is preliminary data.</text>
</comment>
<keyword evidence="9" id="KW-1185">Reference proteome</keyword>
<keyword evidence="5 7" id="KW-1133">Transmembrane helix</keyword>
<feature type="transmembrane region" description="Helical" evidence="7">
    <location>
        <begin position="6"/>
        <end position="28"/>
    </location>
</feature>
<evidence type="ECO:0000313" key="8">
    <source>
        <dbReference type="EMBL" id="RCV93582.1"/>
    </source>
</evidence>
<keyword evidence="4 7" id="KW-0812">Transmembrane</keyword>
<dbReference type="GO" id="GO:0005886">
    <property type="term" value="C:plasma membrane"/>
    <property type="evidence" value="ECO:0007669"/>
    <property type="project" value="UniProtKB-SubCell"/>
</dbReference>
<dbReference type="OrthoDB" id="5573330at2"/>
<name>A0A368UBB0_9GAMM</name>
<dbReference type="InterPro" id="IPR007140">
    <property type="entry name" value="DUF350"/>
</dbReference>
<evidence type="ECO:0000256" key="6">
    <source>
        <dbReference type="ARBA" id="ARBA00023136"/>
    </source>
</evidence>
<evidence type="ECO:0000256" key="2">
    <source>
        <dbReference type="ARBA" id="ARBA00005779"/>
    </source>
</evidence>
<evidence type="ECO:0000313" key="9">
    <source>
        <dbReference type="Proteomes" id="UP000253204"/>
    </source>
</evidence>
<evidence type="ECO:0000256" key="7">
    <source>
        <dbReference type="SAM" id="Phobius"/>
    </source>
</evidence>
<feature type="transmembrane region" description="Helical" evidence="7">
    <location>
        <begin position="117"/>
        <end position="139"/>
    </location>
</feature>
<feature type="transmembrane region" description="Helical" evidence="7">
    <location>
        <begin position="49"/>
        <end position="67"/>
    </location>
</feature>
<protein>
    <submittedName>
        <fullName evidence="8">DUF350 domain-containing protein</fullName>
    </submittedName>
</protein>
<keyword evidence="6 7" id="KW-0472">Membrane</keyword>
<reference evidence="8 9" key="1">
    <citation type="submission" date="2018-07" db="EMBL/GenBank/DDBJ databases">
        <title>Halomonas rutogse sp. nov., isolated from Lake TangqianCo on Tibetan Plateau.</title>
        <authorList>
            <person name="Lu H."/>
            <person name="Xing P."/>
            <person name="Wu Q."/>
        </authorList>
    </citation>
    <scope>NUCLEOTIDE SEQUENCE [LARGE SCALE GENOMIC DNA]</scope>
    <source>
        <strain evidence="8 9">TQ8S</strain>
    </source>
</reference>
<evidence type="ECO:0000256" key="4">
    <source>
        <dbReference type="ARBA" id="ARBA00022692"/>
    </source>
</evidence>
<organism evidence="8 9">
    <name type="scientific">Vreelandella rituensis</name>
    <dbReference type="NCBI Taxonomy" id="2282306"/>
    <lineage>
        <taxon>Bacteria</taxon>
        <taxon>Pseudomonadati</taxon>
        <taxon>Pseudomonadota</taxon>
        <taxon>Gammaproteobacteria</taxon>
        <taxon>Oceanospirillales</taxon>
        <taxon>Halomonadaceae</taxon>
        <taxon>Vreelandella</taxon>
    </lineage>
</organism>
<gene>
    <name evidence="8" type="ORF">DU506_00055</name>
</gene>